<keyword evidence="1" id="KW-1133">Transmembrane helix</keyword>
<organism evidence="2 3">
    <name type="scientific">Faecalibacterium prausnitzii</name>
    <dbReference type="NCBI Taxonomy" id="853"/>
    <lineage>
        <taxon>Bacteria</taxon>
        <taxon>Bacillati</taxon>
        <taxon>Bacillota</taxon>
        <taxon>Clostridia</taxon>
        <taxon>Eubacteriales</taxon>
        <taxon>Oscillospiraceae</taxon>
        <taxon>Faecalibacterium</taxon>
    </lineage>
</organism>
<evidence type="ECO:0000313" key="2">
    <source>
        <dbReference type="EMBL" id="ATL90501.1"/>
    </source>
</evidence>
<feature type="transmembrane region" description="Helical" evidence="1">
    <location>
        <begin position="6"/>
        <end position="24"/>
    </location>
</feature>
<sequence>MYPLISVFIIVVGALLLVFANKIIKNNKVNRIGIKVVGGILIIAGLLLLYFLLSGKLTLPLSK</sequence>
<accession>A0A291TC02</accession>
<keyword evidence="1" id="KW-0472">Membrane</keyword>
<gene>
    <name evidence="2" type="ORF">CRH10_09415</name>
</gene>
<proteinExistence type="predicted"/>
<dbReference type="Proteomes" id="UP000223709">
    <property type="component" value="Chromosome"/>
</dbReference>
<dbReference type="EMBL" id="CP023819">
    <property type="protein sequence ID" value="ATL90501.1"/>
    <property type="molecule type" value="Genomic_DNA"/>
</dbReference>
<feature type="transmembrane region" description="Helical" evidence="1">
    <location>
        <begin position="36"/>
        <end position="53"/>
    </location>
</feature>
<dbReference type="AlphaFoldDB" id="A0A291TC02"/>
<name>A0A291TC02_9FIRM</name>
<evidence type="ECO:0000313" key="3">
    <source>
        <dbReference type="Proteomes" id="UP000223709"/>
    </source>
</evidence>
<evidence type="ECO:0000256" key="1">
    <source>
        <dbReference type="SAM" id="Phobius"/>
    </source>
</evidence>
<keyword evidence="1" id="KW-0812">Transmembrane</keyword>
<protein>
    <submittedName>
        <fullName evidence="2">Uncharacterized protein</fullName>
    </submittedName>
</protein>
<reference evidence="2 3" key="1">
    <citation type="submission" date="2017-10" db="EMBL/GenBank/DDBJ databases">
        <title>Complete Genome Sequence of Faecalibacterium prausnitzii isolated from the gut of healthy adult Indian.</title>
        <authorList>
            <person name="Bag S."/>
            <person name="Ghosh T.S."/>
            <person name="Das B."/>
        </authorList>
    </citation>
    <scope>NUCLEOTIDE SEQUENCE [LARGE SCALE GENOMIC DNA]</scope>
    <source>
        <strain evidence="2 3">Indica</strain>
    </source>
</reference>